<evidence type="ECO:0000256" key="2">
    <source>
        <dbReference type="ARBA" id="ARBA00004829"/>
    </source>
</evidence>
<comment type="similarity">
    <text evidence="3 8">Belongs to the carotenoid/retinoid oxidoreductase family.</text>
</comment>
<evidence type="ECO:0000256" key="1">
    <source>
        <dbReference type="ARBA" id="ARBA00001911"/>
    </source>
</evidence>
<gene>
    <name evidence="12" type="ORF">BDV23DRAFT_193427</name>
</gene>
<dbReference type="SUPFAM" id="SSF51905">
    <property type="entry name" value="FAD/NAD(P)-binding domain"/>
    <property type="match status" value="1"/>
</dbReference>
<keyword evidence="5 8" id="KW-0125">Carotenoid biosynthesis</keyword>
<organism evidence="12">
    <name type="scientific">Petromyces alliaceus</name>
    <name type="common">Aspergillus alliaceus</name>
    <dbReference type="NCBI Taxonomy" id="209559"/>
    <lineage>
        <taxon>Eukaryota</taxon>
        <taxon>Fungi</taxon>
        <taxon>Dikarya</taxon>
        <taxon>Ascomycota</taxon>
        <taxon>Pezizomycotina</taxon>
        <taxon>Eurotiomycetes</taxon>
        <taxon>Eurotiomycetidae</taxon>
        <taxon>Eurotiales</taxon>
        <taxon>Aspergillaceae</taxon>
        <taxon>Aspergillus</taxon>
        <taxon>Aspergillus subgen. Circumdati</taxon>
    </lineage>
</organism>
<evidence type="ECO:0000256" key="5">
    <source>
        <dbReference type="ARBA" id="ARBA00022746"/>
    </source>
</evidence>
<dbReference type="AlphaFoldDB" id="A0A5N7C9V0"/>
<dbReference type="InterPro" id="IPR002937">
    <property type="entry name" value="Amino_oxidase"/>
</dbReference>
<keyword evidence="9" id="KW-0812">Transmembrane</keyword>
<comment type="pathway">
    <text evidence="2 8">Carotenoid biosynthesis.</text>
</comment>
<keyword evidence="6 8" id="KW-0560">Oxidoreductase</keyword>
<name>A0A5N7C9V0_PETAA</name>
<dbReference type="OrthoDB" id="7777654at2759"/>
<evidence type="ECO:0000256" key="4">
    <source>
        <dbReference type="ARBA" id="ARBA00013293"/>
    </source>
</evidence>
<accession>A0A5N7C9V0</accession>
<dbReference type="InterPro" id="IPR036188">
    <property type="entry name" value="FAD/NAD-bd_sf"/>
</dbReference>
<dbReference type="NCBIfam" id="TIGR02734">
    <property type="entry name" value="crtI_fam"/>
    <property type="match status" value="1"/>
</dbReference>
<protein>
    <recommendedName>
        <fullName evidence="4">Phytoene desaturase</fullName>
    </recommendedName>
    <alternativeName>
        <fullName evidence="7">Phytoene desaturase (3,4-didehydrolycopene-forming)</fullName>
    </alternativeName>
</protein>
<dbReference type="EMBL" id="ML735250">
    <property type="protein sequence ID" value="KAE8390912.1"/>
    <property type="molecule type" value="Genomic_DNA"/>
</dbReference>
<reference evidence="12" key="1">
    <citation type="submission" date="2019-04" db="EMBL/GenBank/DDBJ databases">
        <title>Friends and foes A comparative genomics studyof 23 Aspergillus species from section Flavi.</title>
        <authorList>
            <consortium name="DOE Joint Genome Institute"/>
            <person name="Kjaerbolling I."/>
            <person name="Vesth T."/>
            <person name="Frisvad J.C."/>
            <person name="Nybo J.L."/>
            <person name="Theobald S."/>
            <person name="Kildgaard S."/>
            <person name="Isbrandt T."/>
            <person name="Kuo A."/>
            <person name="Sato A."/>
            <person name="Lyhne E.K."/>
            <person name="Kogle M.E."/>
            <person name="Wiebenga A."/>
            <person name="Kun R.S."/>
            <person name="Lubbers R.J."/>
            <person name="Makela M.R."/>
            <person name="Barry K."/>
            <person name="Chovatia M."/>
            <person name="Clum A."/>
            <person name="Daum C."/>
            <person name="Haridas S."/>
            <person name="He G."/>
            <person name="LaButti K."/>
            <person name="Lipzen A."/>
            <person name="Mondo S."/>
            <person name="Riley R."/>
            <person name="Salamov A."/>
            <person name="Simmons B.A."/>
            <person name="Magnuson J.K."/>
            <person name="Henrissat B."/>
            <person name="Mortensen U.H."/>
            <person name="Larsen T.O."/>
            <person name="Devries R.P."/>
            <person name="Grigoriev I.V."/>
            <person name="Machida M."/>
            <person name="Baker S.E."/>
            <person name="Andersen M.R."/>
        </authorList>
    </citation>
    <scope>NUCLEOTIDE SEQUENCE [LARGE SCALE GENOMIC DNA]</scope>
    <source>
        <strain evidence="12">IBT 14317</strain>
    </source>
</reference>
<feature type="transmembrane region" description="Helical" evidence="9">
    <location>
        <begin position="527"/>
        <end position="545"/>
    </location>
</feature>
<feature type="signal peptide" evidence="10">
    <location>
        <begin position="1"/>
        <end position="20"/>
    </location>
</feature>
<keyword evidence="9" id="KW-1133">Transmembrane helix</keyword>
<evidence type="ECO:0000256" key="6">
    <source>
        <dbReference type="ARBA" id="ARBA00023002"/>
    </source>
</evidence>
<evidence type="ECO:0000256" key="8">
    <source>
        <dbReference type="RuleBase" id="RU362075"/>
    </source>
</evidence>
<dbReference type="GO" id="GO:0016117">
    <property type="term" value="P:carotenoid biosynthetic process"/>
    <property type="evidence" value="ECO:0007669"/>
    <property type="project" value="UniProtKB-KW"/>
</dbReference>
<comment type="cofactor">
    <cofactor evidence="1">
        <name>NAD(+)</name>
        <dbReference type="ChEBI" id="CHEBI:57540"/>
    </cofactor>
</comment>
<dbReference type="GO" id="GO:0016166">
    <property type="term" value="F:phytoene dehydrogenase activity"/>
    <property type="evidence" value="ECO:0007669"/>
    <property type="project" value="UniProtKB-ARBA"/>
</dbReference>
<proteinExistence type="inferred from homology"/>
<dbReference type="FunFam" id="3.50.50.60:FF:000171">
    <property type="entry name" value="zeta-carotene-forming phytoene desaturase"/>
    <property type="match status" value="1"/>
</dbReference>
<keyword evidence="10" id="KW-0732">Signal</keyword>
<dbReference type="Pfam" id="PF01593">
    <property type="entry name" value="Amino_oxidase"/>
    <property type="match status" value="1"/>
</dbReference>
<dbReference type="PANTHER" id="PTHR43734">
    <property type="entry name" value="PHYTOENE DESATURASE"/>
    <property type="match status" value="1"/>
</dbReference>
<evidence type="ECO:0000256" key="9">
    <source>
        <dbReference type="SAM" id="Phobius"/>
    </source>
</evidence>
<dbReference type="InterPro" id="IPR014105">
    <property type="entry name" value="Carotenoid/retinoid_OxRdtase"/>
</dbReference>
<dbReference type="Gene3D" id="3.50.50.60">
    <property type="entry name" value="FAD/NAD(P)-binding domain"/>
    <property type="match status" value="2"/>
</dbReference>
<dbReference type="PANTHER" id="PTHR43734:SF1">
    <property type="entry name" value="PHYTOENE DESATURASE"/>
    <property type="match status" value="1"/>
</dbReference>
<keyword evidence="9" id="KW-0472">Membrane</keyword>
<feature type="domain" description="Amine oxidase" evidence="11">
    <location>
        <begin position="31"/>
        <end position="513"/>
    </location>
</feature>
<feature type="chain" id="PRO_5024788330" description="Phytoene desaturase" evidence="10">
    <location>
        <begin position="21"/>
        <end position="550"/>
    </location>
</feature>
<evidence type="ECO:0000313" key="12">
    <source>
        <dbReference type="EMBL" id="KAE8390912.1"/>
    </source>
</evidence>
<evidence type="ECO:0000256" key="7">
    <source>
        <dbReference type="ARBA" id="ARBA00034551"/>
    </source>
</evidence>
<sequence>MTTVIVVVLCLHIAISRTETSPLTMPGAGAGGIATAARLAQQGFRVQVVEKHGFTGGRCSIISKDGYRFDQGPSLLLMREVFQETFQDLGTSLEQENIRLFKCEPNYCVWFDDKEIIELSTDLAGLRPQIQRYEGPGGFHRFCAFLNEAGTHYNLSLQHVLRKNFPRLLCLLQMDVLKSLMSMHPWTSTYSRVARYFYSEKMRRAWTFNSMYLGISPYKAPGTYSLLQYIETVDGIWYPEGGFQTVLDALVDIGERSKVEYLLNSPAKSILLNESNSIAEGVRLESGQELHADLVVINADLVYAYNELLPHTRRSHNLKKRPASCSSISFFWAFSEKLPQLRVHNIFLAERYRESFDAIFAEHRIPDEPSFYLNVPSKIDPSAAPAGKEAVVVLVPVGHLTPTQPDNTDWDRLVDETREMVMNTIEARTGLRNIRSRLVHEMVETPVTWQEKFNLDRGAILGLSHSFFNVLCFRPQTKHPDIGRLYFVGASTHPGAGVPVCLAGGKIVAQQIMEDWNKEQGRRSRIGLIRGVMMAFLALVVSLLWKQHWF</sequence>
<evidence type="ECO:0000259" key="11">
    <source>
        <dbReference type="Pfam" id="PF01593"/>
    </source>
</evidence>
<evidence type="ECO:0000256" key="3">
    <source>
        <dbReference type="ARBA" id="ARBA00006046"/>
    </source>
</evidence>
<dbReference type="Proteomes" id="UP000326877">
    <property type="component" value="Unassembled WGS sequence"/>
</dbReference>
<evidence type="ECO:0000256" key="10">
    <source>
        <dbReference type="SAM" id="SignalP"/>
    </source>
</evidence>